<proteinExistence type="predicted"/>
<evidence type="ECO:0000313" key="1">
    <source>
        <dbReference type="EMBL" id="SUB61009.1"/>
    </source>
</evidence>
<dbReference type="SUPFAM" id="SSF47413">
    <property type="entry name" value="lambda repressor-like DNA-binding domains"/>
    <property type="match status" value="1"/>
</dbReference>
<name>A0A379CFY2_9FIRM</name>
<dbReference type="CDD" id="cd00093">
    <property type="entry name" value="HTH_XRE"/>
    <property type="match status" value="1"/>
</dbReference>
<dbReference type="Proteomes" id="UP000255101">
    <property type="component" value="Unassembled WGS sequence"/>
</dbReference>
<evidence type="ECO:0000313" key="2">
    <source>
        <dbReference type="Proteomes" id="UP000255101"/>
    </source>
</evidence>
<dbReference type="InterPro" id="IPR010982">
    <property type="entry name" value="Lambda_DNA-bd_dom_sf"/>
</dbReference>
<dbReference type="RefSeq" id="WP_002845662.1">
    <property type="nucleotide sequence ID" value="NZ_FOVA01000002.1"/>
</dbReference>
<accession>A0A379CFY2</accession>
<organism evidence="1 2">
    <name type="scientific">Peptostreptococcus anaerobius</name>
    <dbReference type="NCBI Taxonomy" id="1261"/>
    <lineage>
        <taxon>Bacteria</taxon>
        <taxon>Bacillati</taxon>
        <taxon>Bacillota</taxon>
        <taxon>Clostridia</taxon>
        <taxon>Peptostreptococcales</taxon>
        <taxon>Peptostreptococcaceae</taxon>
        <taxon>Peptostreptococcus</taxon>
    </lineage>
</organism>
<sequence length="187" mass="22029">MNLFDKKSTGANIRKIREFYSLSEDQFAEQLKVKVVREWEKGVNLPNPKKLDKILNFKPNKKPASKTQEKKIKSRVCDKKKAHIVTDEQLEEIKQNAYNRASARILESMFSLPLIALEDEGFGQKRLNRVADRMLELLIEAIEDSNKLKEYQIHLASKYYIATVVSEDFKRIERVNEMEVKRWLEKQ</sequence>
<dbReference type="EMBL" id="UGTB01000004">
    <property type="protein sequence ID" value="SUB61009.1"/>
    <property type="molecule type" value="Genomic_DNA"/>
</dbReference>
<protein>
    <submittedName>
        <fullName evidence="1">Uncharacterized protein</fullName>
    </submittedName>
</protein>
<dbReference type="AlphaFoldDB" id="A0A379CFY2"/>
<dbReference type="Gene3D" id="1.10.260.40">
    <property type="entry name" value="lambda repressor-like DNA-binding domains"/>
    <property type="match status" value="1"/>
</dbReference>
<dbReference type="GO" id="GO:0003677">
    <property type="term" value="F:DNA binding"/>
    <property type="evidence" value="ECO:0007669"/>
    <property type="project" value="InterPro"/>
</dbReference>
<dbReference type="InterPro" id="IPR001387">
    <property type="entry name" value="Cro/C1-type_HTH"/>
</dbReference>
<reference evidence="1 2" key="1">
    <citation type="submission" date="2018-06" db="EMBL/GenBank/DDBJ databases">
        <authorList>
            <consortium name="Pathogen Informatics"/>
            <person name="Doyle S."/>
        </authorList>
    </citation>
    <scope>NUCLEOTIDE SEQUENCE [LARGE SCALE GENOMIC DNA]</scope>
    <source>
        <strain evidence="1 2">NCTC11460</strain>
    </source>
</reference>
<gene>
    <name evidence="1" type="ORF">NCTC11460_00926</name>
</gene>